<dbReference type="AlphaFoldDB" id="A0A2P6CFB8"/>
<protein>
    <submittedName>
        <fullName evidence="4">Uncharacterized protein</fullName>
    </submittedName>
</protein>
<name>A0A2P6CFB8_9FLAO</name>
<evidence type="ECO:0000313" key="5">
    <source>
        <dbReference type="Proteomes" id="UP000247345"/>
    </source>
</evidence>
<dbReference type="InterPro" id="IPR047589">
    <property type="entry name" value="DUF11_rpt"/>
</dbReference>
<dbReference type="Pfam" id="PF24595">
    <property type="entry name" value="DUF7619"/>
    <property type="match status" value="1"/>
</dbReference>
<keyword evidence="5" id="KW-1185">Reference proteome</keyword>
<evidence type="ECO:0000259" key="3">
    <source>
        <dbReference type="Pfam" id="PF24595"/>
    </source>
</evidence>
<dbReference type="InterPro" id="IPR032675">
    <property type="entry name" value="LRR_dom_sf"/>
</dbReference>
<gene>
    <name evidence="4" type="ORF">BTO14_09885</name>
</gene>
<dbReference type="InterPro" id="IPR026444">
    <property type="entry name" value="Secre_tail"/>
</dbReference>
<evidence type="ECO:0000259" key="2">
    <source>
        <dbReference type="Pfam" id="PF18962"/>
    </source>
</evidence>
<feature type="domain" description="Secretion system C-terminal sorting" evidence="2">
    <location>
        <begin position="720"/>
        <end position="781"/>
    </location>
</feature>
<dbReference type="OrthoDB" id="1110367at2"/>
<dbReference type="Gene3D" id="3.80.10.10">
    <property type="entry name" value="Ribonuclease Inhibitor"/>
    <property type="match status" value="1"/>
</dbReference>
<comment type="caution">
    <text evidence="4">The sequence shown here is derived from an EMBL/GenBank/DDBJ whole genome shotgun (WGS) entry which is preliminary data.</text>
</comment>
<dbReference type="NCBIfam" id="TIGR04183">
    <property type="entry name" value="Por_Secre_tail"/>
    <property type="match status" value="1"/>
</dbReference>
<sequence length="784" mass="86208">MKNLYLFLAIFFTLQTTQSQNVNITDVHFKNVLLNYTPAIDTNGDNEIQITEAEAVKNLEIDNLNIQSLEGINAFVNLETLGVNNTQITTLDISKLSALIYISIDNSLLITSENINFFDINTNEITGISFSNNQFLTHINTSGLPTSLGYLNCTNNQLTSLEIDFNNIPYLAELFITNNPIDALTFVGGEVNYLYYLICKNTNLVDIELNGLPNLSDFSCNYNPYLKSVTTGGQKGWLNFGVTDNPMLETISFKDGVSNSSAGQDYGGYYSICNNSSLKLVCADESEIENLEFPNDWWPSEGLTYVGIKELVANCGYTDVAVSSYCDFEPGGSFKTVKGANLLDVDADGCNSEDTSIANLKYAISNSYGAIGSFTSNDTGDYLFYVTGNGTHIITPVLENSAYYTVSPESFSVDLSKEESLFTQDFCITPNGDHTDVKMILLPLEAARPGFDATYKITYKNIGSTTVSGSVALAFQEDVLDFVSSNPNADVESAGNLSYNYSNLLPLESREIIFSLNLNTPTETPALSGDEVLNFTATITPLADEENIEDNTFVLNQTVVNSFDPNDKTCLEGTTLLPDMIGKYVHYMIRFENTGTANATNIVVKDIIDTTKFNVNTLLVTDTSHITVTRVTGNKVEFISENINLPFDDANNDGYVVFKIKTLDTLVVGDTFTNDAEIYFDYNYPIDTNIAETLIKSTLSTSNYKALNSLKVYLNTENSTLVVNEADKLKSVTIYNISGSIVQKVSYTGTHNNAIVSTEKLTQGIYFVKVNTSIGEVTKKVLKN</sequence>
<organism evidence="4 5">
    <name type="scientific">Polaribacter butkevichii</name>
    <dbReference type="NCBI Taxonomy" id="218490"/>
    <lineage>
        <taxon>Bacteria</taxon>
        <taxon>Pseudomonadati</taxon>
        <taxon>Bacteroidota</taxon>
        <taxon>Flavobacteriia</taxon>
        <taxon>Flavobacteriales</taxon>
        <taxon>Flavobacteriaceae</taxon>
    </lineage>
</organism>
<dbReference type="Pfam" id="PF18962">
    <property type="entry name" value="Por_Secre_tail"/>
    <property type="match status" value="1"/>
</dbReference>
<dbReference type="Proteomes" id="UP000247345">
    <property type="component" value="Unassembled WGS sequence"/>
</dbReference>
<feature type="domain" description="DUF7619" evidence="3">
    <location>
        <begin position="564"/>
        <end position="693"/>
    </location>
</feature>
<dbReference type="SUPFAM" id="SSF52058">
    <property type="entry name" value="L domain-like"/>
    <property type="match status" value="1"/>
</dbReference>
<accession>A0A2P6CFB8</accession>
<reference evidence="4 5" key="1">
    <citation type="submission" date="2016-12" db="EMBL/GenBank/DDBJ databases">
        <title>Trade-off between light-utilization and light-protection in marine flavobacteria.</title>
        <authorList>
            <person name="Kumagai Y."/>
            <person name="Yoshizawa S."/>
            <person name="Kogure K."/>
            <person name="Iwasaki W."/>
        </authorList>
    </citation>
    <scope>NUCLEOTIDE SEQUENCE [LARGE SCALE GENOMIC DNA]</scope>
    <source>
        <strain evidence="4 5">KCTC 12100</strain>
    </source>
</reference>
<evidence type="ECO:0000256" key="1">
    <source>
        <dbReference type="ARBA" id="ARBA00022729"/>
    </source>
</evidence>
<proteinExistence type="predicted"/>
<dbReference type="EMBL" id="MSCK01000001">
    <property type="protein sequence ID" value="PQJ73556.1"/>
    <property type="molecule type" value="Genomic_DNA"/>
</dbReference>
<dbReference type="RefSeq" id="WP_105049219.1">
    <property type="nucleotide sequence ID" value="NZ_CP150661.1"/>
</dbReference>
<dbReference type="NCBIfam" id="TIGR01451">
    <property type="entry name" value="B_ant_repeat"/>
    <property type="match status" value="1"/>
</dbReference>
<keyword evidence="1" id="KW-0732">Signal</keyword>
<evidence type="ECO:0000313" key="4">
    <source>
        <dbReference type="EMBL" id="PQJ73556.1"/>
    </source>
</evidence>
<dbReference type="InterPro" id="IPR055353">
    <property type="entry name" value="DUF7619"/>
</dbReference>